<proteinExistence type="predicted"/>
<evidence type="ECO:0000313" key="4">
    <source>
        <dbReference type="Proteomes" id="UP000324974"/>
    </source>
</evidence>
<evidence type="ECO:0000313" key="3">
    <source>
        <dbReference type="EMBL" id="QEL15921.1"/>
    </source>
</evidence>
<name>A0A5C1A9P1_9BACT</name>
<feature type="chain" id="PRO_5022886679" evidence="1">
    <location>
        <begin position="21"/>
        <end position="431"/>
    </location>
</feature>
<evidence type="ECO:0000256" key="1">
    <source>
        <dbReference type="SAM" id="SignalP"/>
    </source>
</evidence>
<dbReference type="PANTHER" id="PTHR34512">
    <property type="entry name" value="CELL SURFACE PROTEIN"/>
    <property type="match status" value="1"/>
</dbReference>
<dbReference type="SUPFAM" id="SSF50998">
    <property type="entry name" value="Quinoprotein alcohol dehydrogenase-like"/>
    <property type="match status" value="1"/>
</dbReference>
<dbReference type="InterPro" id="IPR011047">
    <property type="entry name" value="Quinoprotein_ADH-like_sf"/>
</dbReference>
<reference evidence="4" key="1">
    <citation type="submission" date="2019-08" db="EMBL/GenBank/DDBJ databases">
        <title>Limnoglobus roseus gen. nov., sp. nov., a novel freshwater planctomycete with a giant genome from the family Gemmataceae.</title>
        <authorList>
            <person name="Kulichevskaya I.S."/>
            <person name="Naumoff D.G."/>
            <person name="Miroshnikov K."/>
            <person name="Ivanova A."/>
            <person name="Philippov D.A."/>
            <person name="Hakobyan A."/>
            <person name="Rijpstra I.C."/>
            <person name="Sinninghe Damste J.S."/>
            <person name="Liesack W."/>
            <person name="Dedysh S.N."/>
        </authorList>
    </citation>
    <scope>NUCLEOTIDE SEQUENCE [LARGE SCALE GENOMIC DNA]</scope>
    <source>
        <strain evidence="4">PX52</strain>
    </source>
</reference>
<dbReference type="InterPro" id="IPR002372">
    <property type="entry name" value="PQQ_rpt_dom"/>
</dbReference>
<sequence length="431" mass="45632">MRLRLASLAAVLCCGPLSLAADWPAFRGPNRDGICTETGLLKKWPTEGPKQVWTAKNLGVGFGTPSVAEGKIFGIGTRDGKDGIWALKEDSGSELWFTPFADATKVANQTNGPGSTPTYAQGKVLSVSVNGTLVCLDAAKGTLLWKKSYLTDFGGKVPTWAYNDSVYVDGDKVICTPCGSKAAVAALKLADGEVVWKADVGPVGGGCGYSSPVKTAFNGTPAYVVLLGDKSGVVGLHADTGKMLWQYKGKAAAGGVAQIPIPIVKDDLVWVSCSYSGGAALLKIVPQGKDAFEAKEVKAYKKPELNNHHGGMVLVGDHVYFGHNQNEGNPVCVEFKTGEIKWGPEKNPAGGAGSAAVLSADGRLYFRYQNSVLVLIEPDPTELKVVSSFKLPPADQKTHPQSWPHPVIANGKLYIRDQTVMYCYDVKAVGS</sequence>
<dbReference type="KEGG" id="lrs:PX52LOC_02857"/>
<dbReference type="Gene3D" id="2.130.10.10">
    <property type="entry name" value="YVTN repeat-like/Quinoprotein amine dehydrogenase"/>
    <property type="match status" value="1"/>
</dbReference>
<dbReference type="PANTHER" id="PTHR34512:SF30">
    <property type="entry name" value="OUTER MEMBRANE PROTEIN ASSEMBLY FACTOR BAMB"/>
    <property type="match status" value="1"/>
</dbReference>
<dbReference type="Pfam" id="PF13360">
    <property type="entry name" value="PQQ_2"/>
    <property type="match status" value="1"/>
</dbReference>
<dbReference type="RefSeq" id="WP_149110687.1">
    <property type="nucleotide sequence ID" value="NZ_CP042425.1"/>
</dbReference>
<dbReference type="EMBL" id="CP042425">
    <property type="protein sequence ID" value="QEL15921.1"/>
    <property type="molecule type" value="Genomic_DNA"/>
</dbReference>
<dbReference type="Proteomes" id="UP000324974">
    <property type="component" value="Chromosome"/>
</dbReference>
<organism evidence="3 4">
    <name type="scientific">Limnoglobus roseus</name>
    <dbReference type="NCBI Taxonomy" id="2598579"/>
    <lineage>
        <taxon>Bacteria</taxon>
        <taxon>Pseudomonadati</taxon>
        <taxon>Planctomycetota</taxon>
        <taxon>Planctomycetia</taxon>
        <taxon>Gemmatales</taxon>
        <taxon>Gemmataceae</taxon>
        <taxon>Limnoglobus</taxon>
    </lineage>
</organism>
<gene>
    <name evidence="3" type="ORF">PX52LOC_02857</name>
</gene>
<keyword evidence="4" id="KW-1185">Reference proteome</keyword>
<keyword evidence="1" id="KW-0732">Signal</keyword>
<dbReference type="InterPro" id="IPR015943">
    <property type="entry name" value="WD40/YVTN_repeat-like_dom_sf"/>
</dbReference>
<dbReference type="OrthoDB" id="229752at2"/>
<feature type="domain" description="Pyrrolo-quinoline quinone repeat" evidence="2">
    <location>
        <begin position="84"/>
        <end position="342"/>
    </location>
</feature>
<feature type="signal peptide" evidence="1">
    <location>
        <begin position="1"/>
        <end position="20"/>
    </location>
</feature>
<protein>
    <submittedName>
        <fullName evidence="3">Polyvinylalcohol dehydrogenase</fullName>
    </submittedName>
</protein>
<dbReference type="AlphaFoldDB" id="A0A5C1A9P1"/>
<evidence type="ECO:0000259" key="2">
    <source>
        <dbReference type="Pfam" id="PF13360"/>
    </source>
</evidence>
<accession>A0A5C1A9P1</accession>